<accession>B9XDX4</accession>
<dbReference type="Proteomes" id="UP000003688">
    <property type="component" value="Unassembled WGS sequence"/>
</dbReference>
<evidence type="ECO:0000256" key="3">
    <source>
        <dbReference type="ARBA" id="ARBA00022741"/>
    </source>
</evidence>
<gene>
    <name evidence="7" type="primary">metG</name>
    <name evidence="10" type="ORF">Cflav_PD4528</name>
</gene>
<dbReference type="InterPro" id="IPR015413">
    <property type="entry name" value="Methionyl/Leucyl_tRNA_Synth"/>
</dbReference>
<dbReference type="EC" id="6.1.1.10" evidence="7"/>
<comment type="caution">
    <text evidence="10">The sequence shown here is derived from an EMBL/GenBank/DDBJ whole genome shotgun (WGS) entry which is preliminary data.</text>
</comment>
<keyword evidence="5 7" id="KW-0648">Protein biosynthesis</keyword>
<keyword evidence="4 7" id="KW-0067">ATP-binding</keyword>
<sequence>MSKCFYITTAIYYVNGEAHLGHAYEMVIADVIARSRRSLGTEVFFLTGLDEHGQKVQQAAQFKGLSPQQYCDELSLIWRTMAQKLELTIDDFVRTTEPRHKEVVQAILSKLNNEGHFYKAAYKGYYSTREETFLTEKDRLPDGNFPASYGEVTELQEENYYFKLKDHQQWLIDYIESTPSFIQPEYRRNEVLGFLKNNTLEDLCITRPINRLNWGIPVPFDTNFVTYVWFDALVNYISIPAAHGDPVVLSALGRTGQGLPLWPADTHVIGKDILKFHSVYWPIMLKAMGLPLPRQLLVHGWWQKDGQKLSKTTGNVVDPLAVVNEWGIDAFRFYVVRELAIGPDGNWTDGGFQARYQAELANGLGNLVNRSLSMLKRYRNGIVPERSDELAPEAGKVIAETRAHLEQNGLQAALLSIWELVNRANQYVDQTAPFRLAKDPAQSKRLDEVLYNLAESCRILAILLAPFIPGTSERIYNQLGLSSAPEGISTAAWGGLAAGHTIGEPAALFPRKDKPPV</sequence>
<dbReference type="RefSeq" id="WP_007414022.1">
    <property type="nucleotide sequence ID" value="NZ_ABOX02000007.1"/>
</dbReference>
<protein>
    <recommendedName>
        <fullName evidence="7">Methionine--tRNA ligase</fullName>
        <ecNumber evidence="7">6.1.1.10</ecNumber>
    </recommendedName>
    <alternativeName>
        <fullName evidence="7">Methionyl-tRNA synthetase</fullName>
        <shortName evidence="7">MetRS</shortName>
    </alternativeName>
</protein>
<dbReference type="NCBIfam" id="TIGR00398">
    <property type="entry name" value="metG"/>
    <property type="match status" value="1"/>
</dbReference>
<feature type="short sequence motif" description="'HIGH' region" evidence="7">
    <location>
        <begin position="12"/>
        <end position="22"/>
    </location>
</feature>
<evidence type="ECO:0000256" key="6">
    <source>
        <dbReference type="ARBA" id="ARBA00023146"/>
    </source>
</evidence>
<evidence type="ECO:0000256" key="1">
    <source>
        <dbReference type="ARBA" id="ARBA00003314"/>
    </source>
</evidence>
<dbReference type="Gene3D" id="1.10.730.10">
    <property type="entry name" value="Isoleucyl-tRNA Synthetase, Domain 1"/>
    <property type="match status" value="1"/>
</dbReference>
<keyword evidence="3 7" id="KW-0547">Nucleotide-binding</keyword>
<dbReference type="CDD" id="cd07957">
    <property type="entry name" value="Anticodon_Ia_Met"/>
    <property type="match status" value="1"/>
</dbReference>
<evidence type="ECO:0000313" key="11">
    <source>
        <dbReference type="Proteomes" id="UP000003688"/>
    </source>
</evidence>
<feature type="domain" description="Methionyl/Leucyl tRNA synthetase" evidence="9">
    <location>
        <begin position="6"/>
        <end position="137"/>
    </location>
</feature>
<feature type="domain" description="Methionyl/Leucyl tRNA synthetase" evidence="9">
    <location>
        <begin position="152"/>
        <end position="371"/>
    </location>
</feature>
<dbReference type="InterPro" id="IPR014729">
    <property type="entry name" value="Rossmann-like_a/b/a_fold"/>
</dbReference>
<dbReference type="Gene3D" id="2.170.220.10">
    <property type="match status" value="1"/>
</dbReference>
<evidence type="ECO:0000313" key="10">
    <source>
        <dbReference type="EMBL" id="EEF61865.1"/>
    </source>
</evidence>
<dbReference type="Pfam" id="PF09334">
    <property type="entry name" value="tRNA-synt_1g"/>
    <property type="match status" value="2"/>
</dbReference>
<dbReference type="PANTHER" id="PTHR43326">
    <property type="entry name" value="METHIONYL-TRNA SYNTHETASE"/>
    <property type="match status" value="1"/>
</dbReference>
<evidence type="ECO:0000256" key="2">
    <source>
        <dbReference type="ARBA" id="ARBA00022598"/>
    </source>
</evidence>
<keyword evidence="7" id="KW-0963">Cytoplasm</keyword>
<dbReference type="STRING" id="320771.Cflav_PD4528"/>
<comment type="subunit">
    <text evidence="7">Monomer.</text>
</comment>
<dbReference type="OrthoDB" id="9810191at2"/>
<keyword evidence="2 7" id="KW-0436">Ligase</keyword>
<dbReference type="FunFam" id="2.170.220.10:FF:000003">
    <property type="entry name" value="Methionine--tRNA ligase"/>
    <property type="match status" value="1"/>
</dbReference>
<comment type="catalytic activity">
    <reaction evidence="7">
        <text>tRNA(Met) + L-methionine + ATP = L-methionyl-tRNA(Met) + AMP + diphosphate</text>
        <dbReference type="Rhea" id="RHEA:13481"/>
        <dbReference type="Rhea" id="RHEA-COMP:9667"/>
        <dbReference type="Rhea" id="RHEA-COMP:9698"/>
        <dbReference type="ChEBI" id="CHEBI:30616"/>
        <dbReference type="ChEBI" id="CHEBI:33019"/>
        <dbReference type="ChEBI" id="CHEBI:57844"/>
        <dbReference type="ChEBI" id="CHEBI:78442"/>
        <dbReference type="ChEBI" id="CHEBI:78530"/>
        <dbReference type="ChEBI" id="CHEBI:456215"/>
        <dbReference type="EC" id="6.1.1.10"/>
    </reaction>
</comment>
<organism evidence="10 11">
    <name type="scientific">Pedosphaera parvula (strain Ellin514)</name>
    <dbReference type="NCBI Taxonomy" id="320771"/>
    <lineage>
        <taxon>Bacteria</taxon>
        <taxon>Pseudomonadati</taxon>
        <taxon>Verrucomicrobiota</taxon>
        <taxon>Pedosphaerae</taxon>
        <taxon>Pedosphaerales</taxon>
        <taxon>Pedosphaeraceae</taxon>
        <taxon>Pedosphaera</taxon>
    </lineage>
</organism>
<dbReference type="Pfam" id="PF08264">
    <property type="entry name" value="Anticodon_1"/>
    <property type="match status" value="1"/>
</dbReference>
<dbReference type="InterPro" id="IPR009080">
    <property type="entry name" value="tRNAsynth_Ia_anticodon-bd"/>
</dbReference>
<dbReference type="GO" id="GO:0006431">
    <property type="term" value="P:methionyl-tRNA aminoacylation"/>
    <property type="evidence" value="ECO:0007669"/>
    <property type="project" value="UniProtKB-UniRule"/>
</dbReference>
<reference evidence="10 11" key="1">
    <citation type="journal article" date="2011" name="J. Bacteriol.">
        <title>Genome sequence of 'Pedosphaera parvula' Ellin514, an aerobic Verrucomicrobial isolate from pasture soil.</title>
        <authorList>
            <person name="Kant R."/>
            <person name="van Passel M.W."/>
            <person name="Sangwan P."/>
            <person name="Palva A."/>
            <person name="Lucas S."/>
            <person name="Copeland A."/>
            <person name="Lapidus A."/>
            <person name="Glavina Del Rio T."/>
            <person name="Dalin E."/>
            <person name="Tice H."/>
            <person name="Bruce D."/>
            <person name="Goodwin L."/>
            <person name="Pitluck S."/>
            <person name="Chertkov O."/>
            <person name="Larimer F.W."/>
            <person name="Land M.L."/>
            <person name="Hauser L."/>
            <person name="Brettin T.S."/>
            <person name="Detter J.C."/>
            <person name="Han S."/>
            <person name="de Vos W.M."/>
            <person name="Janssen P.H."/>
            <person name="Smidt H."/>
        </authorList>
    </citation>
    <scope>NUCLEOTIDE SEQUENCE [LARGE SCALE GENOMIC DNA]</scope>
    <source>
        <strain evidence="10 11">Ellin514</strain>
    </source>
</reference>
<dbReference type="Gene3D" id="3.40.50.620">
    <property type="entry name" value="HUPs"/>
    <property type="match status" value="1"/>
</dbReference>
<evidence type="ECO:0000256" key="7">
    <source>
        <dbReference type="HAMAP-Rule" id="MF_01228"/>
    </source>
</evidence>
<dbReference type="SUPFAM" id="SSF52374">
    <property type="entry name" value="Nucleotidylyl transferase"/>
    <property type="match status" value="1"/>
</dbReference>
<dbReference type="InterPro" id="IPR041872">
    <property type="entry name" value="Anticodon_Met"/>
</dbReference>
<dbReference type="GO" id="GO:0004825">
    <property type="term" value="F:methionine-tRNA ligase activity"/>
    <property type="evidence" value="ECO:0007669"/>
    <property type="project" value="UniProtKB-UniRule"/>
</dbReference>
<dbReference type="NCBIfam" id="NF008900">
    <property type="entry name" value="PRK12267.1"/>
    <property type="match status" value="1"/>
</dbReference>
<dbReference type="InterPro" id="IPR033911">
    <property type="entry name" value="MetRS_core"/>
</dbReference>
<evidence type="ECO:0000256" key="5">
    <source>
        <dbReference type="ARBA" id="ARBA00022917"/>
    </source>
</evidence>
<name>B9XDX4_PEDPL</name>
<dbReference type="GO" id="GO:0005524">
    <property type="term" value="F:ATP binding"/>
    <property type="evidence" value="ECO:0007669"/>
    <property type="project" value="UniProtKB-UniRule"/>
</dbReference>
<feature type="domain" description="Methionyl/Valyl/Leucyl/Isoleucyl-tRNA synthetase anticodon-binding" evidence="8">
    <location>
        <begin position="395"/>
        <end position="482"/>
    </location>
</feature>
<dbReference type="HAMAP" id="MF_01228">
    <property type="entry name" value="Met_tRNA_synth_type2"/>
    <property type="match status" value="1"/>
</dbReference>
<evidence type="ECO:0000259" key="8">
    <source>
        <dbReference type="Pfam" id="PF08264"/>
    </source>
</evidence>
<dbReference type="CDD" id="cd00814">
    <property type="entry name" value="MetRS_core"/>
    <property type="match status" value="1"/>
</dbReference>
<dbReference type="AlphaFoldDB" id="B9XDX4"/>
<dbReference type="PANTHER" id="PTHR43326:SF1">
    <property type="entry name" value="METHIONINE--TRNA LIGASE, MITOCHONDRIAL"/>
    <property type="match status" value="1"/>
</dbReference>
<dbReference type="GO" id="GO:0005737">
    <property type="term" value="C:cytoplasm"/>
    <property type="evidence" value="ECO:0007669"/>
    <property type="project" value="UniProtKB-SubCell"/>
</dbReference>
<dbReference type="PRINTS" id="PR01041">
    <property type="entry name" value="TRNASYNTHMET"/>
</dbReference>
<keyword evidence="6 7" id="KW-0030">Aminoacyl-tRNA synthetase</keyword>
<keyword evidence="11" id="KW-1185">Reference proteome</keyword>
<proteinExistence type="inferred from homology"/>
<dbReference type="EMBL" id="ABOX02000007">
    <property type="protein sequence ID" value="EEF61865.1"/>
    <property type="molecule type" value="Genomic_DNA"/>
</dbReference>
<dbReference type="SUPFAM" id="SSF47323">
    <property type="entry name" value="Anticodon-binding domain of a subclass of class I aminoacyl-tRNA synthetases"/>
    <property type="match status" value="1"/>
</dbReference>
<comment type="similarity">
    <text evidence="7">Belongs to the class-I aminoacyl-tRNA synthetase family. MetG type 2B subfamily.</text>
</comment>
<dbReference type="InterPro" id="IPR014758">
    <property type="entry name" value="Met-tRNA_synth"/>
</dbReference>
<dbReference type="InterPro" id="IPR013155">
    <property type="entry name" value="M/V/L/I-tRNA-synth_anticd-bd"/>
</dbReference>
<evidence type="ECO:0000256" key="4">
    <source>
        <dbReference type="ARBA" id="ARBA00022840"/>
    </source>
</evidence>
<comment type="subcellular location">
    <subcellularLocation>
        <location evidence="7">Cytoplasm</location>
    </subcellularLocation>
</comment>
<comment type="caution">
    <text evidence="7">Lacks conserved residue(s) required for the propagation of feature annotation.</text>
</comment>
<evidence type="ECO:0000259" key="9">
    <source>
        <dbReference type="Pfam" id="PF09334"/>
    </source>
</evidence>
<dbReference type="InterPro" id="IPR023457">
    <property type="entry name" value="Met-tRNA_synth_2"/>
</dbReference>
<comment type="function">
    <text evidence="1 7">Is required not only for elongation of protein synthesis but also for the initiation of all mRNA translation through initiator tRNA(fMet) aminoacylation.</text>
</comment>